<feature type="transmembrane region" description="Helical" evidence="1">
    <location>
        <begin position="320"/>
        <end position="347"/>
    </location>
</feature>
<comment type="caution">
    <text evidence="2">The sequence shown here is derived from an EMBL/GenBank/DDBJ whole genome shotgun (WGS) entry which is preliminary data.</text>
</comment>
<feature type="transmembrane region" description="Helical" evidence="1">
    <location>
        <begin position="77"/>
        <end position="94"/>
    </location>
</feature>
<sequence length="374" mass="40168">MTTELVLPARTSLRTRLIAYGLLAYCVAMVLFGPLIAEWGLWALGCSASCSGLAMLPGNGLLPWLSRVPPVETAFQLWDQSGLWLGGWLGLVFLSRQIDRRTPRHAVIATPVEPVPPAVAADDPGFAARQAVWVREREAEQAEARHLDQLSFRRRMLAEGSLWAALCITLIVTVSGLVLFCLAFGTPLIGGLSAEGLLSSLSCSDPARLETHPLGGMCDFWVERLAPYSRPWFGALLAPVWLFTQFSDVLLGWVAAIAALLLAPGLRFGWSMLLKDAPRWLGGFVVVLIGMALASVLLDLSATTAPPVSRDYTLGGIGMLVPVLFGLLTVALVVVIVAVVAFIAMVITLKRRSGRPQATVRGDASPAPEDRPSP</sequence>
<feature type="transmembrane region" description="Helical" evidence="1">
    <location>
        <begin position="162"/>
        <end position="189"/>
    </location>
</feature>
<feature type="transmembrane region" description="Helical" evidence="1">
    <location>
        <begin position="280"/>
        <end position="300"/>
    </location>
</feature>
<dbReference type="RefSeq" id="WP_248209195.1">
    <property type="nucleotide sequence ID" value="NZ_JALNMH010000008.1"/>
</dbReference>
<evidence type="ECO:0000313" key="3">
    <source>
        <dbReference type="Proteomes" id="UP001431449"/>
    </source>
</evidence>
<accession>A0ABT0GJD9</accession>
<protein>
    <submittedName>
        <fullName evidence="2">Uncharacterized protein</fullName>
    </submittedName>
</protein>
<feature type="transmembrane region" description="Helical" evidence="1">
    <location>
        <begin position="17"/>
        <end position="37"/>
    </location>
</feature>
<dbReference type="EMBL" id="JALNMH010000008">
    <property type="protein sequence ID" value="MCK7594147.1"/>
    <property type="molecule type" value="Genomic_DNA"/>
</dbReference>
<proteinExistence type="predicted"/>
<feature type="transmembrane region" description="Helical" evidence="1">
    <location>
        <begin position="250"/>
        <end position="268"/>
    </location>
</feature>
<keyword evidence="1" id="KW-0812">Transmembrane</keyword>
<gene>
    <name evidence="2" type="ORF">M0G41_10735</name>
</gene>
<keyword evidence="1" id="KW-0472">Membrane</keyword>
<evidence type="ECO:0000313" key="2">
    <source>
        <dbReference type="EMBL" id="MCK7594147.1"/>
    </source>
</evidence>
<keyword evidence="3" id="KW-1185">Reference proteome</keyword>
<keyword evidence="1" id="KW-1133">Transmembrane helix</keyword>
<organism evidence="2 3">
    <name type="scientific">Pseudomarimonas salicorniae</name>
    <dbReference type="NCBI Taxonomy" id="2933270"/>
    <lineage>
        <taxon>Bacteria</taxon>
        <taxon>Pseudomonadati</taxon>
        <taxon>Pseudomonadota</taxon>
        <taxon>Gammaproteobacteria</taxon>
        <taxon>Lysobacterales</taxon>
        <taxon>Lysobacteraceae</taxon>
        <taxon>Pseudomarimonas</taxon>
    </lineage>
</organism>
<name>A0ABT0GJD9_9GAMM</name>
<dbReference type="Proteomes" id="UP001431449">
    <property type="component" value="Unassembled WGS sequence"/>
</dbReference>
<reference evidence="2" key="1">
    <citation type="submission" date="2022-04" db="EMBL/GenBank/DDBJ databases">
        <title>Lysobacter sp. CAU 1642 isolated from sea sand.</title>
        <authorList>
            <person name="Kim W."/>
        </authorList>
    </citation>
    <scope>NUCLEOTIDE SEQUENCE</scope>
    <source>
        <strain evidence="2">CAU 1642</strain>
    </source>
</reference>
<evidence type="ECO:0000256" key="1">
    <source>
        <dbReference type="SAM" id="Phobius"/>
    </source>
</evidence>